<gene>
    <name evidence="7" type="ORF">CRV04_11710</name>
</gene>
<comment type="subcellular location">
    <subcellularLocation>
        <location evidence="1">Membrane</location>
    </subcellularLocation>
</comment>
<evidence type="ECO:0000256" key="5">
    <source>
        <dbReference type="SAM" id="Phobius"/>
    </source>
</evidence>
<dbReference type="OrthoDB" id="5705501at2"/>
<dbReference type="InterPro" id="IPR045275">
    <property type="entry name" value="MscS_archaea/bacteria_type"/>
</dbReference>
<dbReference type="RefSeq" id="WP_128997041.1">
    <property type="nucleotide sequence ID" value="NZ_PDKN01000010.1"/>
</dbReference>
<dbReference type="Proteomes" id="UP000290657">
    <property type="component" value="Unassembled WGS sequence"/>
</dbReference>
<dbReference type="InterPro" id="IPR010920">
    <property type="entry name" value="LSM_dom_sf"/>
</dbReference>
<evidence type="ECO:0000259" key="6">
    <source>
        <dbReference type="Pfam" id="PF00924"/>
    </source>
</evidence>
<organism evidence="7 8">
    <name type="scientific">Candidatus Marinarcus aquaticus</name>
    <dbReference type="NCBI Taxonomy" id="2044504"/>
    <lineage>
        <taxon>Bacteria</taxon>
        <taxon>Pseudomonadati</taxon>
        <taxon>Campylobacterota</taxon>
        <taxon>Epsilonproteobacteria</taxon>
        <taxon>Campylobacterales</taxon>
        <taxon>Arcobacteraceae</taxon>
        <taxon>Candidatus Marinarcus</taxon>
    </lineage>
</organism>
<evidence type="ECO:0000256" key="2">
    <source>
        <dbReference type="ARBA" id="ARBA00022692"/>
    </source>
</evidence>
<keyword evidence="2 5" id="KW-0812">Transmembrane</keyword>
<dbReference type="AlphaFoldDB" id="A0A4Q0XN68"/>
<dbReference type="GO" id="GO:0016020">
    <property type="term" value="C:membrane"/>
    <property type="evidence" value="ECO:0007669"/>
    <property type="project" value="UniProtKB-SubCell"/>
</dbReference>
<dbReference type="EMBL" id="PDKN01000010">
    <property type="protein sequence ID" value="RXJ54451.1"/>
    <property type="molecule type" value="Genomic_DNA"/>
</dbReference>
<feature type="transmembrane region" description="Helical" evidence="5">
    <location>
        <begin position="70"/>
        <end position="92"/>
    </location>
</feature>
<evidence type="ECO:0000256" key="3">
    <source>
        <dbReference type="ARBA" id="ARBA00022989"/>
    </source>
</evidence>
<dbReference type="PANTHER" id="PTHR30221">
    <property type="entry name" value="SMALL-CONDUCTANCE MECHANOSENSITIVE CHANNEL"/>
    <property type="match status" value="1"/>
</dbReference>
<dbReference type="InterPro" id="IPR023408">
    <property type="entry name" value="MscS_beta-dom_sf"/>
</dbReference>
<feature type="domain" description="Mechanosensitive ion channel MscS" evidence="6">
    <location>
        <begin position="91"/>
        <end position="157"/>
    </location>
</feature>
<dbReference type="SUPFAM" id="SSF50182">
    <property type="entry name" value="Sm-like ribonucleoproteins"/>
    <property type="match status" value="1"/>
</dbReference>
<keyword evidence="4 5" id="KW-0472">Membrane</keyword>
<dbReference type="Gene3D" id="2.30.30.60">
    <property type="match status" value="1"/>
</dbReference>
<feature type="transmembrane region" description="Helical" evidence="5">
    <location>
        <begin position="6"/>
        <end position="26"/>
    </location>
</feature>
<feature type="transmembrane region" description="Helical" evidence="5">
    <location>
        <begin position="47"/>
        <end position="64"/>
    </location>
</feature>
<comment type="caution">
    <text evidence="7">The sequence shown here is derived from an EMBL/GenBank/DDBJ whole genome shotgun (WGS) entry which is preliminary data.</text>
</comment>
<proteinExistence type="predicted"/>
<evidence type="ECO:0000256" key="1">
    <source>
        <dbReference type="ARBA" id="ARBA00004370"/>
    </source>
</evidence>
<dbReference type="Pfam" id="PF00924">
    <property type="entry name" value="MS_channel_2nd"/>
    <property type="match status" value="1"/>
</dbReference>
<accession>A0A4Q0XN68</accession>
<name>A0A4Q0XN68_9BACT</name>
<evidence type="ECO:0000313" key="8">
    <source>
        <dbReference type="Proteomes" id="UP000290657"/>
    </source>
</evidence>
<dbReference type="InterPro" id="IPR006685">
    <property type="entry name" value="MscS_channel_2nd"/>
</dbReference>
<evidence type="ECO:0000256" key="4">
    <source>
        <dbReference type="ARBA" id="ARBA00023136"/>
    </source>
</evidence>
<dbReference type="Gene3D" id="1.10.287.1260">
    <property type="match status" value="1"/>
</dbReference>
<dbReference type="GO" id="GO:0008381">
    <property type="term" value="F:mechanosensitive monoatomic ion channel activity"/>
    <property type="evidence" value="ECO:0007669"/>
    <property type="project" value="InterPro"/>
</dbReference>
<reference evidence="7 8" key="1">
    <citation type="submission" date="2017-10" db="EMBL/GenBank/DDBJ databases">
        <title>Genomics of the genus Arcobacter.</title>
        <authorList>
            <person name="Perez-Cataluna A."/>
            <person name="Figueras M.J."/>
        </authorList>
    </citation>
    <scope>NUCLEOTIDE SEQUENCE [LARGE SCALE GENOMIC DNA]</scope>
    <source>
        <strain evidence="7 8">CECT 8987</strain>
    </source>
</reference>
<dbReference type="PANTHER" id="PTHR30221:SF8">
    <property type="entry name" value="SMALL-CONDUCTANCE MECHANOSENSITIVE CHANNEL"/>
    <property type="match status" value="1"/>
</dbReference>
<evidence type="ECO:0000313" key="7">
    <source>
        <dbReference type="EMBL" id="RXJ54451.1"/>
    </source>
</evidence>
<sequence length="181" mass="20328">MEKNIVLTLVLLVSTIIMLSGSKYFLRKIGNTKRVNAKRVFYISKSINVIVIVVALFLAAAIWSMNFDGILIFISSIFAVIGIALFAQWSILSNLTSSIIIFFTFPARVGERIKIVDGDNSITGKIVEISLFQIHIANEEGDLVIYPNNLFIQKPIIKINKKQNKEVKPIKKVKKNDDSKT</sequence>
<keyword evidence="3 5" id="KW-1133">Transmembrane helix</keyword>
<keyword evidence="8" id="KW-1185">Reference proteome</keyword>
<protein>
    <submittedName>
        <fullName evidence="7">Small-conductance mechanosensitive channel</fullName>
    </submittedName>
</protein>